<feature type="domain" description="HTH lacI-type" evidence="4">
    <location>
        <begin position="3"/>
        <end position="57"/>
    </location>
</feature>
<dbReference type="Gene3D" id="3.40.50.2300">
    <property type="match status" value="2"/>
</dbReference>
<keyword evidence="2 5" id="KW-0238">DNA-binding</keyword>
<dbReference type="Gene3D" id="1.10.260.40">
    <property type="entry name" value="lambda repressor-like DNA-binding domains"/>
    <property type="match status" value="1"/>
</dbReference>
<keyword evidence="6" id="KW-1185">Reference proteome</keyword>
<protein>
    <submittedName>
        <fullName evidence="5">LacI family DNA-binding transcriptional regulator</fullName>
    </submittedName>
</protein>
<dbReference type="Pfam" id="PF13377">
    <property type="entry name" value="Peripla_BP_3"/>
    <property type="match status" value="1"/>
</dbReference>
<dbReference type="PANTHER" id="PTHR30146">
    <property type="entry name" value="LACI-RELATED TRANSCRIPTIONAL REPRESSOR"/>
    <property type="match status" value="1"/>
</dbReference>
<proteinExistence type="predicted"/>
<evidence type="ECO:0000313" key="6">
    <source>
        <dbReference type="Proteomes" id="UP001183176"/>
    </source>
</evidence>
<dbReference type="InterPro" id="IPR010982">
    <property type="entry name" value="Lambda_DNA-bd_dom_sf"/>
</dbReference>
<dbReference type="SUPFAM" id="SSF47413">
    <property type="entry name" value="lambda repressor-like DNA-binding domains"/>
    <property type="match status" value="1"/>
</dbReference>
<dbReference type="CDD" id="cd01392">
    <property type="entry name" value="HTH_LacI"/>
    <property type="match status" value="1"/>
</dbReference>
<dbReference type="EMBL" id="JAVREH010000023">
    <property type="protein sequence ID" value="MDT0262867.1"/>
    <property type="molecule type" value="Genomic_DNA"/>
</dbReference>
<comment type="caution">
    <text evidence="5">The sequence shown here is derived from an EMBL/GenBank/DDBJ whole genome shotgun (WGS) entry which is preliminary data.</text>
</comment>
<dbReference type="PROSITE" id="PS50932">
    <property type="entry name" value="HTH_LACI_2"/>
    <property type="match status" value="1"/>
</dbReference>
<name>A0ABU2JD48_9ACTN</name>
<keyword evidence="1" id="KW-0805">Transcription regulation</keyword>
<dbReference type="Pfam" id="PF00356">
    <property type="entry name" value="LacI"/>
    <property type="match status" value="1"/>
</dbReference>
<evidence type="ECO:0000256" key="2">
    <source>
        <dbReference type="ARBA" id="ARBA00023125"/>
    </source>
</evidence>
<evidence type="ECO:0000259" key="4">
    <source>
        <dbReference type="PROSITE" id="PS50932"/>
    </source>
</evidence>
<dbReference type="CDD" id="cd06267">
    <property type="entry name" value="PBP1_LacI_sugar_binding-like"/>
    <property type="match status" value="1"/>
</dbReference>
<accession>A0ABU2JD48</accession>
<dbReference type="InterPro" id="IPR028082">
    <property type="entry name" value="Peripla_BP_I"/>
</dbReference>
<dbReference type="GO" id="GO:0003677">
    <property type="term" value="F:DNA binding"/>
    <property type="evidence" value="ECO:0007669"/>
    <property type="project" value="UniProtKB-KW"/>
</dbReference>
<keyword evidence="3" id="KW-0804">Transcription</keyword>
<gene>
    <name evidence="5" type="ORF">RM423_15835</name>
</gene>
<evidence type="ECO:0000313" key="5">
    <source>
        <dbReference type="EMBL" id="MDT0262867.1"/>
    </source>
</evidence>
<organism evidence="5 6">
    <name type="scientific">Jatrophihabitans lederbergiae</name>
    <dbReference type="NCBI Taxonomy" id="3075547"/>
    <lineage>
        <taxon>Bacteria</taxon>
        <taxon>Bacillati</taxon>
        <taxon>Actinomycetota</taxon>
        <taxon>Actinomycetes</taxon>
        <taxon>Jatrophihabitantales</taxon>
        <taxon>Jatrophihabitantaceae</taxon>
        <taxon>Jatrophihabitans</taxon>
    </lineage>
</organism>
<dbReference type="Proteomes" id="UP001183176">
    <property type="component" value="Unassembled WGS sequence"/>
</dbReference>
<dbReference type="PANTHER" id="PTHR30146:SF109">
    <property type="entry name" value="HTH-TYPE TRANSCRIPTIONAL REGULATOR GALS"/>
    <property type="match status" value="1"/>
</dbReference>
<dbReference type="RefSeq" id="WP_311424012.1">
    <property type="nucleotide sequence ID" value="NZ_JAVREH010000023.1"/>
</dbReference>
<dbReference type="InterPro" id="IPR000843">
    <property type="entry name" value="HTH_LacI"/>
</dbReference>
<dbReference type="SMART" id="SM00354">
    <property type="entry name" value="HTH_LACI"/>
    <property type="match status" value="1"/>
</dbReference>
<reference evidence="6" key="1">
    <citation type="submission" date="2023-07" db="EMBL/GenBank/DDBJ databases">
        <title>30 novel species of actinomycetes from the DSMZ collection.</title>
        <authorList>
            <person name="Nouioui I."/>
        </authorList>
    </citation>
    <scope>NUCLEOTIDE SEQUENCE [LARGE SCALE GENOMIC DNA]</scope>
    <source>
        <strain evidence="6">DSM 44399</strain>
    </source>
</reference>
<dbReference type="SUPFAM" id="SSF53822">
    <property type="entry name" value="Periplasmic binding protein-like I"/>
    <property type="match status" value="1"/>
</dbReference>
<dbReference type="InterPro" id="IPR046335">
    <property type="entry name" value="LacI/GalR-like_sensor"/>
</dbReference>
<sequence length="343" mass="36285">MSASIEDVAKRAGVSIATVSRSLRGLPDVAASTRDRVVTAARELDYVASPFAARLASGRSSTLGVVVPFINRWFFAEVLGAVETVLSAAGYDLLLHNLGDSDGRERFFSMLPVRKRVDAVLVVSLALSDYEVEALSSLELPVGVLGVKHPGLFSVRIDDVAAARSAVRHLLSLGHRRIALIGGDTDDPMRFTPPHHRGTGYRDALTDAGIDVDPALEGLGYFTVAGGEAAMLQLLALDERPTAVFAESDEMAYGAMRTIRRAGLRVPYDIAVVGFDDHATAGLLDLSTVRQPVAEQGALLARGLLASLAHDTEPSDLVLDTELVVRGSTVPAASVYAQVGSGD</sequence>
<evidence type="ECO:0000256" key="1">
    <source>
        <dbReference type="ARBA" id="ARBA00023015"/>
    </source>
</evidence>
<evidence type="ECO:0000256" key="3">
    <source>
        <dbReference type="ARBA" id="ARBA00023163"/>
    </source>
</evidence>